<protein>
    <submittedName>
        <fullName evidence="2">Uncharacterized protein</fullName>
    </submittedName>
</protein>
<gene>
    <name evidence="2" type="ORF">AMATHDRAFT_10340</name>
</gene>
<feature type="region of interest" description="Disordered" evidence="1">
    <location>
        <begin position="85"/>
        <end position="104"/>
    </location>
</feature>
<reference evidence="2 3" key="1">
    <citation type="submission" date="2014-02" db="EMBL/GenBank/DDBJ databases">
        <title>Transposable element dynamics among asymbiotic and ectomycorrhizal Amanita fungi.</title>
        <authorList>
            <consortium name="DOE Joint Genome Institute"/>
            <person name="Hess J."/>
            <person name="Skrede I."/>
            <person name="Wolfe B."/>
            <person name="LaButti K."/>
            <person name="Ohm R.A."/>
            <person name="Grigoriev I.V."/>
            <person name="Pringle A."/>
        </authorList>
    </citation>
    <scope>NUCLEOTIDE SEQUENCE [LARGE SCALE GENOMIC DNA]</scope>
    <source>
        <strain evidence="2 3">SKay4041</strain>
    </source>
</reference>
<name>A0A2A9NB54_9AGAR</name>
<evidence type="ECO:0000256" key="1">
    <source>
        <dbReference type="SAM" id="MobiDB-lite"/>
    </source>
</evidence>
<feature type="compositionally biased region" description="Basic residues" evidence="1">
    <location>
        <begin position="95"/>
        <end position="104"/>
    </location>
</feature>
<accession>A0A2A9NB54</accession>
<organism evidence="2 3">
    <name type="scientific">Amanita thiersii Skay4041</name>
    <dbReference type="NCBI Taxonomy" id="703135"/>
    <lineage>
        <taxon>Eukaryota</taxon>
        <taxon>Fungi</taxon>
        <taxon>Dikarya</taxon>
        <taxon>Basidiomycota</taxon>
        <taxon>Agaricomycotina</taxon>
        <taxon>Agaricomycetes</taxon>
        <taxon>Agaricomycetidae</taxon>
        <taxon>Agaricales</taxon>
        <taxon>Pluteineae</taxon>
        <taxon>Amanitaceae</taxon>
        <taxon>Amanita</taxon>
    </lineage>
</organism>
<keyword evidence="3" id="KW-1185">Reference proteome</keyword>
<dbReference type="EMBL" id="KZ302666">
    <property type="protein sequence ID" value="PFH44960.1"/>
    <property type="molecule type" value="Genomic_DNA"/>
</dbReference>
<evidence type="ECO:0000313" key="3">
    <source>
        <dbReference type="Proteomes" id="UP000242287"/>
    </source>
</evidence>
<proteinExistence type="predicted"/>
<sequence length="104" mass="11758">MADALSRIYSDEPPDIVRAESEFVSPDDEDKDEEVWDTSHPIYTGAAAIVLPSEAEQNMRRSARLAEAKAAGRVYTEPKRQYVKKTGNVKTLRDTHHKATREQN</sequence>
<dbReference type="OrthoDB" id="3098309at2759"/>
<dbReference type="AlphaFoldDB" id="A0A2A9NB54"/>
<evidence type="ECO:0000313" key="2">
    <source>
        <dbReference type="EMBL" id="PFH44960.1"/>
    </source>
</evidence>
<dbReference type="Proteomes" id="UP000242287">
    <property type="component" value="Unassembled WGS sequence"/>
</dbReference>